<dbReference type="AlphaFoldDB" id="A0A9K3CPM6"/>
<accession>A0A9K3CPM6</accession>
<sequence>MPLFTFCTTGNTRTGGNMESEPQDAPMVIETDEPVSTMAPSLSQQNLQIELPEEGAHDDLEPEIIEIATIDQELEAINAEQQALPVEMGPLVGATIAESEEEEAVETAPLPVVDFTAEMAPATKEPVTVVPAAIEATPAPEESDDVVVAEEEEVEVEVEAEGEKKEEKEPVRQVMPPQPVATVPMVAAVTMSPSEELASVRASHSQACDTIAELRQRVEMQARVISATDGGIAHQHSMASLRRGTIGAKVMSVEELESEVLHRDQRLKQKDDEIALLKIKMEQLNREHHMNMAALISQVEEQQVASAHLSQTLVSIAPSLVRDASPIRTETEVHPTGPSMLGQSSMDARDSPVGGSVSPQPQPSMMKTPFVAVAKAPEMTIETEQLDCAAPPAAAPVAHSPVMMSPGQQGKPSRPGRKGTRGRTSLREQH</sequence>
<dbReference type="Proteomes" id="UP000265618">
    <property type="component" value="Unassembled WGS sequence"/>
</dbReference>
<reference evidence="2 3" key="1">
    <citation type="journal article" date="2018" name="PLoS ONE">
        <title>The draft genome of Kipferlia bialata reveals reductive genome evolution in fornicate parasites.</title>
        <authorList>
            <person name="Tanifuji G."/>
            <person name="Takabayashi S."/>
            <person name="Kume K."/>
            <person name="Takagi M."/>
            <person name="Nakayama T."/>
            <person name="Kamikawa R."/>
            <person name="Inagaki Y."/>
            <person name="Hashimoto T."/>
        </authorList>
    </citation>
    <scope>NUCLEOTIDE SEQUENCE [LARGE SCALE GENOMIC DNA]</scope>
    <source>
        <strain evidence="2">NY0173</strain>
    </source>
</reference>
<comment type="caution">
    <text evidence="2">The sequence shown here is derived from an EMBL/GenBank/DDBJ whole genome shotgun (WGS) entry which is preliminary data.</text>
</comment>
<evidence type="ECO:0000256" key="1">
    <source>
        <dbReference type="SAM" id="MobiDB-lite"/>
    </source>
</evidence>
<evidence type="ECO:0000313" key="3">
    <source>
        <dbReference type="Proteomes" id="UP000265618"/>
    </source>
</evidence>
<evidence type="ECO:0000313" key="2">
    <source>
        <dbReference type="EMBL" id="GIQ79988.1"/>
    </source>
</evidence>
<keyword evidence="3" id="KW-1185">Reference proteome</keyword>
<feature type="region of interest" description="Disordered" evidence="1">
    <location>
        <begin position="388"/>
        <end position="430"/>
    </location>
</feature>
<gene>
    <name evidence="2" type="ORF">KIPB_000707</name>
</gene>
<name>A0A9K3CPM6_9EUKA</name>
<protein>
    <submittedName>
        <fullName evidence="2">Uncharacterized protein</fullName>
    </submittedName>
</protein>
<proteinExistence type="predicted"/>
<organism evidence="2 3">
    <name type="scientific">Kipferlia bialata</name>
    <dbReference type="NCBI Taxonomy" id="797122"/>
    <lineage>
        <taxon>Eukaryota</taxon>
        <taxon>Metamonada</taxon>
        <taxon>Carpediemonas-like organisms</taxon>
        <taxon>Kipferlia</taxon>
    </lineage>
</organism>
<dbReference type="EMBL" id="BDIP01000087">
    <property type="protein sequence ID" value="GIQ79988.1"/>
    <property type="molecule type" value="Genomic_DNA"/>
</dbReference>
<feature type="compositionally biased region" description="Low complexity" evidence="1">
    <location>
        <begin position="389"/>
        <end position="398"/>
    </location>
</feature>
<feature type="region of interest" description="Disordered" evidence="1">
    <location>
        <begin position="327"/>
        <end position="365"/>
    </location>
</feature>